<evidence type="ECO:0000259" key="9">
    <source>
        <dbReference type="PROSITE" id="PS50928"/>
    </source>
</evidence>
<feature type="transmembrane region" description="Helical" evidence="8">
    <location>
        <begin position="105"/>
        <end position="128"/>
    </location>
</feature>
<dbReference type="InterPro" id="IPR000515">
    <property type="entry name" value="MetI-like"/>
</dbReference>
<evidence type="ECO:0000256" key="6">
    <source>
        <dbReference type="ARBA" id="ARBA00022989"/>
    </source>
</evidence>
<dbReference type="SUPFAM" id="SSF161098">
    <property type="entry name" value="MetI-like"/>
    <property type="match status" value="1"/>
</dbReference>
<evidence type="ECO:0000256" key="2">
    <source>
        <dbReference type="ARBA" id="ARBA00022448"/>
    </source>
</evidence>
<dbReference type="Gene3D" id="1.10.3720.10">
    <property type="entry name" value="MetI-like"/>
    <property type="match status" value="1"/>
</dbReference>
<dbReference type="InParanoid" id="A0A420XNJ4"/>
<evidence type="ECO:0000256" key="4">
    <source>
        <dbReference type="ARBA" id="ARBA00022692"/>
    </source>
</evidence>
<keyword evidence="11" id="KW-1185">Reference proteome</keyword>
<dbReference type="GO" id="GO:0043190">
    <property type="term" value="C:ATP-binding cassette (ABC) transporter complex"/>
    <property type="evidence" value="ECO:0007669"/>
    <property type="project" value="InterPro"/>
</dbReference>
<sequence>MSQPPVTADAPTTDRPPARVVPVRHPGRWVAAVLLLVVLAQLVQGAFRNPRFGWGTFGDFFFDSQVLSGVRATIVLTIVAMLLGIVLGTLLAIGRRSANPVVAGICWLYVWFFRAVPVLVQVLVWYNIGALLPKVSFGIPFGGPEFVSADAKDVVTKFMAAILGLGLSEAAYYSEIVRAGLLSVDEGQGEAAAALGMGRGLALRRIILPQAARVIIPPTGNEFNSMLKTTSIVTIIAYTELTYSAQLIYNTNYQVMPLLFVALTWYLIMTSTLTVGQYYLERRFARGASRALPPTPLQRLRMLALGMPRLGGGPS</sequence>
<dbReference type="PANTHER" id="PTHR30614">
    <property type="entry name" value="MEMBRANE COMPONENT OF AMINO ACID ABC TRANSPORTER"/>
    <property type="match status" value="1"/>
</dbReference>
<dbReference type="GO" id="GO:0022857">
    <property type="term" value="F:transmembrane transporter activity"/>
    <property type="evidence" value="ECO:0007669"/>
    <property type="project" value="InterPro"/>
</dbReference>
<dbReference type="OrthoDB" id="92598at2"/>
<dbReference type="InterPro" id="IPR043429">
    <property type="entry name" value="ArtM/GltK/GlnP/TcyL/YhdX-like"/>
</dbReference>
<dbReference type="EMBL" id="RBWV01000012">
    <property type="protein sequence ID" value="RKS73770.1"/>
    <property type="molecule type" value="Genomic_DNA"/>
</dbReference>
<feature type="transmembrane region" description="Helical" evidence="8">
    <location>
        <begin position="29"/>
        <end position="47"/>
    </location>
</feature>
<gene>
    <name evidence="10" type="ORF">CLV35_2261</name>
</gene>
<evidence type="ECO:0000256" key="5">
    <source>
        <dbReference type="ARBA" id="ARBA00022970"/>
    </source>
</evidence>
<dbReference type="CDD" id="cd06261">
    <property type="entry name" value="TM_PBP2"/>
    <property type="match status" value="1"/>
</dbReference>
<dbReference type="Proteomes" id="UP000281955">
    <property type="component" value="Unassembled WGS sequence"/>
</dbReference>
<name>A0A420XNJ4_9ACTN</name>
<evidence type="ECO:0000256" key="3">
    <source>
        <dbReference type="ARBA" id="ARBA00022475"/>
    </source>
</evidence>
<evidence type="ECO:0000313" key="10">
    <source>
        <dbReference type="EMBL" id="RKS73770.1"/>
    </source>
</evidence>
<proteinExistence type="inferred from homology"/>
<dbReference type="NCBIfam" id="TIGR01726">
    <property type="entry name" value="HEQRo_perm_3TM"/>
    <property type="match status" value="1"/>
</dbReference>
<feature type="transmembrane region" description="Helical" evidence="8">
    <location>
        <begin position="258"/>
        <end position="280"/>
    </location>
</feature>
<dbReference type="InterPro" id="IPR035906">
    <property type="entry name" value="MetI-like_sf"/>
</dbReference>
<dbReference type="RefSeq" id="WP_121193587.1">
    <property type="nucleotide sequence ID" value="NZ_RBWV01000012.1"/>
</dbReference>
<evidence type="ECO:0000313" key="11">
    <source>
        <dbReference type="Proteomes" id="UP000281955"/>
    </source>
</evidence>
<comment type="similarity">
    <text evidence="8">Belongs to the binding-protein-dependent transport system permease family.</text>
</comment>
<keyword evidence="6 8" id="KW-1133">Transmembrane helix</keyword>
<dbReference type="FunFam" id="1.10.3720.10:FF:000006">
    <property type="entry name" value="Glutamate/aspartate ABC transporter, permease protein GltK"/>
    <property type="match status" value="1"/>
</dbReference>
<dbReference type="PROSITE" id="PS50928">
    <property type="entry name" value="ABC_TM1"/>
    <property type="match status" value="1"/>
</dbReference>
<dbReference type="InterPro" id="IPR010065">
    <property type="entry name" value="AA_ABC_transptr_permease_3TM"/>
</dbReference>
<dbReference type="PANTHER" id="PTHR30614:SF0">
    <property type="entry name" value="L-CYSTINE TRANSPORT SYSTEM PERMEASE PROTEIN TCYL"/>
    <property type="match status" value="1"/>
</dbReference>
<reference evidence="10 11" key="1">
    <citation type="submission" date="2018-10" db="EMBL/GenBank/DDBJ databases">
        <title>Genomic Encyclopedia of Archaeal and Bacterial Type Strains, Phase II (KMG-II): from individual species to whole genera.</title>
        <authorList>
            <person name="Goeker M."/>
        </authorList>
    </citation>
    <scope>NUCLEOTIDE SEQUENCE [LARGE SCALE GENOMIC DNA]</scope>
    <source>
        <strain evidence="10 11">RP-AC37</strain>
    </source>
</reference>
<evidence type="ECO:0000256" key="1">
    <source>
        <dbReference type="ARBA" id="ARBA00004651"/>
    </source>
</evidence>
<feature type="transmembrane region" description="Helical" evidence="8">
    <location>
        <begin position="67"/>
        <end position="93"/>
    </location>
</feature>
<keyword evidence="5" id="KW-0029">Amino-acid transport</keyword>
<evidence type="ECO:0000256" key="7">
    <source>
        <dbReference type="ARBA" id="ARBA00023136"/>
    </source>
</evidence>
<feature type="domain" description="ABC transmembrane type-1" evidence="9">
    <location>
        <begin position="70"/>
        <end position="274"/>
    </location>
</feature>
<keyword evidence="3" id="KW-1003">Cell membrane</keyword>
<evidence type="ECO:0000256" key="8">
    <source>
        <dbReference type="RuleBase" id="RU363032"/>
    </source>
</evidence>
<keyword evidence="2 8" id="KW-0813">Transport</keyword>
<dbReference type="AlphaFoldDB" id="A0A420XNJ4"/>
<protein>
    <submittedName>
        <fullName evidence="10">Polar amino acid transport system permease protein</fullName>
    </submittedName>
</protein>
<keyword evidence="7 8" id="KW-0472">Membrane</keyword>
<comment type="subcellular location">
    <subcellularLocation>
        <location evidence="1 8">Cell membrane</location>
        <topology evidence="1 8">Multi-pass membrane protein</topology>
    </subcellularLocation>
</comment>
<organism evidence="10 11">
    <name type="scientific">Motilibacter peucedani</name>
    <dbReference type="NCBI Taxonomy" id="598650"/>
    <lineage>
        <taxon>Bacteria</taxon>
        <taxon>Bacillati</taxon>
        <taxon>Actinomycetota</taxon>
        <taxon>Actinomycetes</taxon>
        <taxon>Motilibacterales</taxon>
        <taxon>Motilibacteraceae</taxon>
        <taxon>Motilibacter</taxon>
    </lineage>
</organism>
<dbReference type="GO" id="GO:0006865">
    <property type="term" value="P:amino acid transport"/>
    <property type="evidence" value="ECO:0007669"/>
    <property type="project" value="UniProtKB-KW"/>
</dbReference>
<accession>A0A420XNJ4</accession>
<dbReference type="Pfam" id="PF00528">
    <property type="entry name" value="BPD_transp_1"/>
    <property type="match status" value="1"/>
</dbReference>
<comment type="caution">
    <text evidence="10">The sequence shown here is derived from an EMBL/GenBank/DDBJ whole genome shotgun (WGS) entry which is preliminary data.</text>
</comment>
<keyword evidence="4 8" id="KW-0812">Transmembrane</keyword>